<organism evidence="1">
    <name type="scientific">Oryza nivara</name>
    <name type="common">Indian wild rice</name>
    <name type="synonym">Oryza sativa f. spontanea</name>
    <dbReference type="NCBI Taxonomy" id="4536"/>
    <lineage>
        <taxon>Eukaryota</taxon>
        <taxon>Viridiplantae</taxon>
        <taxon>Streptophyta</taxon>
        <taxon>Embryophyta</taxon>
        <taxon>Tracheophyta</taxon>
        <taxon>Spermatophyta</taxon>
        <taxon>Magnoliopsida</taxon>
        <taxon>Liliopsida</taxon>
        <taxon>Poales</taxon>
        <taxon>Poaceae</taxon>
        <taxon>BOP clade</taxon>
        <taxon>Oryzoideae</taxon>
        <taxon>Oryzeae</taxon>
        <taxon>Oryzinae</taxon>
        <taxon>Oryza</taxon>
    </lineage>
</organism>
<reference evidence="1" key="1">
    <citation type="submission" date="2015-04" db="UniProtKB">
        <authorList>
            <consortium name="EnsemblPlants"/>
        </authorList>
    </citation>
    <scope>IDENTIFICATION</scope>
    <source>
        <strain evidence="1">SL10</strain>
    </source>
</reference>
<dbReference type="AlphaFoldDB" id="A0A0E0J4P5"/>
<keyword evidence="2" id="KW-1185">Reference proteome</keyword>
<evidence type="ECO:0000313" key="2">
    <source>
        <dbReference type="Proteomes" id="UP000006591"/>
    </source>
</evidence>
<accession>A0A0E0J4P5</accession>
<proteinExistence type="predicted"/>
<name>A0A0E0J4P5_ORYNI</name>
<dbReference type="HOGENOM" id="CLU_3017577_0_0_1"/>
<dbReference type="EnsemblPlants" id="ONIVA11G20840.1">
    <property type="protein sequence ID" value="ONIVA11G20840.1"/>
    <property type="gene ID" value="ONIVA11G20840"/>
</dbReference>
<evidence type="ECO:0000313" key="1">
    <source>
        <dbReference type="EnsemblPlants" id="ONIVA11G20840.1"/>
    </source>
</evidence>
<reference evidence="1" key="2">
    <citation type="submission" date="2018-04" db="EMBL/GenBank/DDBJ databases">
        <title>OnivRS2 (Oryza nivara Reference Sequence Version 2).</title>
        <authorList>
            <person name="Zhang J."/>
            <person name="Kudrna D."/>
            <person name="Lee S."/>
            <person name="Talag J."/>
            <person name="Rajasekar S."/>
            <person name="Welchert J."/>
            <person name="Hsing Y.-I."/>
            <person name="Wing R.A."/>
        </authorList>
    </citation>
    <scope>NUCLEOTIDE SEQUENCE [LARGE SCALE GENOMIC DNA]</scope>
    <source>
        <strain evidence="1">SL10</strain>
    </source>
</reference>
<dbReference type="Gramene" id="ONIVA11G20840.1">
    <property type="protein sequence ID" value="ONIVA11G20840.1"/>
    <property type="gene ID" value="ONIVA11G20840"/>
</dbReference>
<protein>
    <submittedName>
        <fullName evidence="1">Uncharacterized protein</fullName>
    </submittedName>
</protein>
<sequence>MAALRKEVDDYFDKFHAESYFARQAEAEAVIKEEWAKKDFSRICFRDWDEEAGCYK</sequence>
<dbReference type="Proteomes" id="UP000006591">
    <property type="component" value="Chromosome 11"/>
</dbReference>